<keyword evidence="2" id="KW-0274">FAD</keyword>
<reference evidence="4" key="1">
    <citation type="journal article" date="2020" name="Stud. Mycol.">
        <title>101 Dothideomycetes genomes: a test case for predicting lifestyles and emergence of pathogens.</title>
        <authorList>
            <person name="Haridas S."/>
            <person name="Albert R."/>
            <person name="Binder M."/>
            <person name="Bloem J."/>
            <person name="Labutti K."/>
            <person name="Salamov A."/>
            <person name="Andreopoulos B."/>
            <person name="Baker S."/>
            <person name="Barry K."/>
            <person name="Bills G."/>
            <person name="Bluhm B."/>
            <person name="Cannon C."/>
            <person name="Castanera R."/>
            <person name="Culley D."/>
            <person name="Daum C."/>
            <person name="Ezra D."/>
            <person name="Gonzalez J."/>
            <person name="Henrissat B."/>
            <person name="Kuo A."/>
            <person name="Liang C."/>
            <person name="Lipzen A."/>
            <person name="Lutzoni F."/>
            <person name="Magnuson J."/>
            <person name="Mondo S."/>
            <person name="Nolan M."/>
            <person name="Ohm R."/>
            <person name="Pangilinan J."/>
            <person name="Park H.-J."/>
            <person name="Ramirez L."/>
            <person name="Alfaro M."/>
            <person name="Sun H."/>
            <person name="Tritt A."/>
            <person name="Yoshinaga Y."/>
            <person name="Zwiers L.-H."/>
            <person name="Turgeon B."/>
            <person name="Goodwin S."/>
            <person name="Spatafora J."/>
            <person name="Crous P."/>
            <person name="Grigoriev I."/>
        </authorList>
    </citation>
    <scope>NUCLEOTIDE SEQUENCE</scope>
    <source>
        <strain evidence="4">CBS 279.74</strain>
    </source>
</reference>
<accession>A0A6G1K751</accession>
<dbReference type="PRINTS" id="PR00411">
    <property type="entry name" value="PNDRDTASEI"/>
</dbReference>
<dbReference type="GO" id="GO:0050660">
    <property type="term" value="F:flavin adenine dinucleotide binding"/>
    <property type="evidence" value="ECO:0007669"/>
    <property type="project" value="InterPro"/>
</dbReference>
<dbReference type="GO" id="GO:0004497">
    <property type="term" value="F:monooxygenase activity"/>
    <property type="evidence" value="ECO:0007669"/>
    <property type="project" value="UniProtKB-KW"/>
</dbReference>
<dbReference type="SUPFAM" id="SSF51905">
    <property type="entry name" value="FAD/NAD(P)-binding domain"/>
    <property type="match status" value="1"/>
</dbReference>
<dbReference type="OrthoDB" id="2915840at2759"/>
<dbReference type="GO" id="GO:0050661">
    <property type="term" value="F:NADP binding"/>
    <property type="evidence" value="ECO:0007669"/>
    <property type="project" value="InterPro"/>
</dbReference>
<evidence type="ECO:0000256" key="1">
    <source>
        <dbReference type="ARBA" id="ARBA00022630"/>
    </source>
</evidence>
<evidence type="ECO:0000256" key="3">
    <source>
        <dbReference type="ARBA" id="ARBA00023002"/>
    </source>
</evidence>
<evidence type="ECO:0000313" key="4">
    <source>
        <dbReference type="EMBL" id="KAF2708716.1"/>
    </source>
</evidence>
<organism evidence="4 5">
    <name type="scientific">Pleomassaria siparia CBS 279.74</name>
    <dbReference type="NCBI Taxonomy" id="1314801"/>
    <lineage>
        <taxon>Eukaryota</taxon>
        <taxon>Fungi</taxon>
        <taxon>Dikarya</taxon>
        <taxon>Ascomycota</taxon>
        <taxon>Pezizomycotina</taxon>
        <taxon>Dothideomycetes</taxon>
        <taxon>Pleosporomycetidae</taxon>
        <taxon>Pleosporales</taxon>
        <taxon>Pleomassariaceae</taxon>
        <taxon>Pleomassaria</taxon>
    </lineage>
</organism>
<evidence type="ECO:0000256" key="2">
    <source>
        <dbReference type="ARBA" id="ARBA00022827"/>
    </source>
</evidence>
<keyword evidence="4" id="KW-0503">Monooxygenase</keyword>
<keyword evidence="3" id="KW-0560">Oxidoreductase</keyword>
<name>A0A6G1K751_9PLEO</name>
<keyword evidence="1" id="KW-0285">Flavoprotein</keyword>
<dbReference type="Gene3D" id="3.50.50.60">
    <property type="entry name" value="FAD/NAD(P)-binding domain"/>
    <property type="match status" value="2"/>
</dbReference>
<dbReference type="InterPro" id="IPR000960">
    <property type="entry name" value="Flavin_mOase"/>
</dbReference>
<evidence type="ECO:0000313" key="5">
    <source>
        <dbReference type="Proteomes" id="UP000799428"/>
    </source>
</evidence>
<dbReference type="Pfam" id="PF13738">
    <property type="entry name" value="Pyr_redox_3"/>
    <property type="match status" value="1"/>
</dbReference>
<dbReference type="AlphaFoldDB" id="A0A6G1K751"/>
<protein>
    <submittedName>
        <fullName evidence="4">Flavin-binding monooxygenase-like protein-like protein</fullName>
    </submittedName>
</protein>
<dbReference type="PRINTS" id="PR00368">
    <property type="entry name" value="FADPNR"/>
</dbReference>
<dbReference type="InterPro" id="IPR050346">
    <property type="entry name" value="FMO-like"/>
</dbReference>
<dbReference type="Proteomes" id="UP000799428">
    <property type="component" value="Unassembled WGS sequence"/>
</dbReference>
<dbReference type="EMBL" id="MU005771">
    <property type="protein sequence ID" value="KAF2708716.1"/>
    <property type="molecule type" value="Genomic_DNA"/>
</dbReference>
<dbReference type="InterPro" id="IPR036188">
    <property type="entry name" value="FAD/NAD-bd_sf"/>
</dbReference>
<sequence length="569" mass="63975">MATAPFDIVVVGAGLSGIVAAARALQAHPDCNLAMLEQDYCLGGVWSQRRIYPSFWSQTAHGLAEFADMVMARPPEEDCKNDLFRAKYTTKYLEDYVDKIRITDRSLRDRIQFNTRVQSITKVDGRWHLSCIVSKDKSDKGNTKLIVSAKLMIADGQSAVPRMPYIHGQEDFKGTMLHSIDFGQSNVIINDKVKHVTVLGGGKSAADMVYESAKAGKTVSWIIRKTGDDSTGPGFLVPADVPTPYRNPGSGAQTRVMSSLQPCFMIKDSWWARFLHGTKIGTKIVTWIFKQADAQVQKRALFKERKIERLQYETSLFWQNGTGGVLHHDDFYDLVSEKVNIYRGRVSKLQENKLFLGENAETCLPCDCVLFGTGWERGLDVFDNDLRMQLGIPYPKSLEPHETTSKWKSLVQDADKSMLDKYIILGSPPPHSQLPESRTPYRLYRGMAPLKDDSILFMNHVTVSNKLFGAEVQAMWAVAYFDGKISLPSVEDRERDISTWIAWISRRYLSNGQLGNYVAFDGVSYADVLLEDMGVTAHQQKGFFANFFAPFLPADLGLAWQEYLSQHGA</sequence>
<dbReference type="PANTHER" id="PTHR23023">
    <property type="entry name" value="DIMETHYLANILINE MONOOXYGENASE"/>
    <property type="match status" value="1"/>
</dbReference>
<gene>
    <name evidence="4" type="ORF">K504DRAFT_455664</name>
</gene>
<dbReference type="PIRSF" id="PIRSF000332">
    <property type="entry name" value="FMO"/>
    <property type="match status" value="1"/>
</dbReference>
<keyword evidence="5" id="KW-1185">Reference proteome</keyword>
<proteinExistence type="predicted"/>